<feature type="region of interest" description="Disordered" evidence="1">
    <location>
        <begin position="1"/>
        <end position="31"/>
    </location>
</feature>
<dbReference type="EMBL" id="KZ772788">
    <property type="protein sequence ID" value="PTQ31036.1"/>
    <property type="molecule type" value="Genomic_DNA"/>
</dbReference>
<evidence type="ECO:0000313" key="3">
    <source>
        <dbReference type="Proteomes" id="UP000244005"/>
    </source>
</evidence>
<organism evidence="2 3">
    <name type="scientific">Marchantia polymorpha</name>
    <name type="common">Common liverwort</name>
    <name type="synonym">Marchantia aquatica</name>
    <dbReference type="NCBI Taxonomy" id="3197"/>
    <lineage>
        <taxon>Eukaryota</taxon>
        <taxon>Viridiplantae</taxon>
        <taxon>Streptophyta</taxon>
        <taxon>Embryophyta</taxon>
        <taxon>Marchantiophyta</taxon>
        <taxon>Marchantiopsida</taxon>
        <taxon>Marchantiidae</taxon>
        <taxon>Marchantiales</taxon>
        <taxon>Marchantiaceae</taxon>
        <taxon>Marchantia</taxon>
    </lineage>
</organism>
<protein>
    <submittedName>
        <fullName evidence="2">Uncharacterized protein</fullName>
    </submittedName>
</protein>
<gene>
    <name evidence="2" type="ORF">MARPO_0116s0025</name>
</gene>
<feature type="compositionally biased region" description="Polar residues" evidence="1">
    <location>
        <begin position="1"/>
        <end position="10"/>
    </location>
</feature>
<accession>A0A2R6WB04</accession>
<sequence>MPSSSSQSGSLAERKRASLHVRGDPRGPAARRVRRMVSRGILTGRPLLHRDPMHVFLLLVSTFEVDDRESSLGSLLPSSERSYSRHLLPIPLE</sequence>
<name>A0A2R6WB04_MARPO</name>
<keyword evidence="3" id="KW-1185">Reference proteome</keyword>
<dbReference type="Proteomes" id="UP000244005">
    <property type="component" value="Unassembled WGS sequence"/>
</dbReference>
<reference evidence="3" key="1">
    <citation type="journal article" date="2017" name="Cell">
        <title>Insights into land plant evolution garnered from the Marchantia polymorpha genome.</title>
        <authorList>
            <person name="Bowman J.L."/>
            <person name="Kohchi T."/>
            <person name="Yamato K.T."/>
            <person name="Jenkins J."/>
            <person name="Shu S."/>
            <person name="Ishizaki K."/>
            <person name="Yamaoka S."/>
            <person name="Nishihama R."/>
            <person name="Nakamura Y."/>
            <person name="Berger F."/>
            <person name="Adam C."/>
            <person name="Aki S.S."/>
            <person name="Althoff F."/>
            <person name="Araki T."/>
            <person name="Arteaga-Vazquez M.A."/>
            <person name="Balasubrmanian S."/>
            <person name="Barry K."/>
            <person name="Bauer D."/>
            <person name="Boehm C.R."/>
            <person name="Briginshaw L."/>
            <person name="Caballero-Perez J."/>
            <person name="Catarino B."/>
            <person name="Chen F."/>
            <person name="Chiyoda S."/>
            <person name="Chovatia M."/>
            <person name="Davies K.M."/>
            <person name="Delmans M."/>
            <person name="Demura T."/>
            <person name="Dierschke T."/>
            <person name="Dolan L."/>
            <person name="Dorantes-Acosta A.E."/>
            <person name="Eklund D.M."/>
            <person name="Florent S.N."/>
            <person name="Flores-Sandoval E."/>
            <person name="Fujiyama A."/>
            <person name="Fukuzawa H."/>
            <person name="Galik B."/>
            <person name="Grimanelli D."/>
            <person name="Grimwood J."/>
            <person name="Grossniklaus U."/>
            <person name="Hamada T."/>
            <person name="Haseloff J."/>
            <person name="Hetherington A.J."/>
            <person name="Higo A."/>
            <person name="Hirakawa Y."/>
            <person name="Hundley H.N."/>
            <person name="Ikeda Y."/>
            <person name="Inoue K."/>
            <person name="Inoue S.I."/>
            <person name="Ishida S."/>
            <person name="Jia Q."/>
            <person name="Kakita M."/>
            <person name="Kanazawa T."/>
            <person name="Kawai Y."/>
            <person name="Kawashima T."/>
            <person name="Kennedy M."/>
            <person name="Kinose K."/>
            <person name="Kinoshita T."/>
            <person name="Kohara Y."/>
            <person name="Koide E."/>
            <person name="Komatsu K."/>
            <person name="Kopischke S."/>
            <person name="Kubo M."/>
            <person name="Kyozuka J."/>
            <person name="Lagercrantz U."/>
            <person name="Lin S.S."/>
            <person name="Lindquist E."/>
            <person name="Lipzen A.M."/>
            <person name="Lu C.W."/>
            <person name="De Luna E."/>
            <person name="Martienssen R.A."/>
            <person name="Minamino N."/>
            <person name="Mizutani M."/>
            <person name="Mizutani M."/>
            <person name="Mochizuki N."/>
            <person name="Monte I."/>
            <person name="Mosher R."/>
            <person name="Nagasaki H."/>
            <person name="Nakagami H."/>
            <person name="Naramoto S."/>
            <person name="Nishitani K."/>
            <person name="Ohtani M."/>
            <person name="Okamoto T."/>
            <person name="Okumura M."/>
            <person name="Phillips J."/>
            <person name="Pollak B."/>
            <person name="Reinders A."/>
            <person name="Rovekamp M."/>
            <person name="Sano R."/>
            <person name="Sawa S."/>
            <person name="Schmid M.W."/>
            <person name="Shirakawa M."/>
            <person name="Solano R."/>
            <person name="Spunde A."/>
            <person name="Suetsugu N."/>
            <person name="Sugano S."/>
            <person name="Sugiyama A."/>
            <person name="Sun R."/>
            <person name="Suzuki Y."/>
            <person name="Takenaka M."/>
            <person name="Takezawa D."/>
            <person name="Tomogane H."/>
            <person name="Tsuzuki M."/>
            <person name="Ueda T."/>
            <person name="Umeda M."/>
            <person name="Ward J.M."/>
            <person name="Watanabe Y."/>
            <person name="Yazaki K."/>
            <person name="Yokoyama R."/>
            <person name="Yoshitake Y."/>
            <person name="Yotsui I."/>
            <person name="Zachgo S."/>
            <person name="Schmutz J."/>
        </authorList>
    </citation>
    <scope>NUCLEOTIDE SEQUENCE [LARGE SCALE GENOMIC DNA]</scope>
    <source>
        <strain evidence="3">Tak-1</strain>
    </source>
</reference>
<evidence type="ECO:0000313" key="2">
    <source>
        <dbReference type="EMBL" id="PTQ31036.1"/>
    </source>
</evidence>
<feature type="compositionally biased region" description="Basic and acidic residues" evidence="1">
    <location>
        <begin position="12"/>
        <end position="25"/>
    </location>
</feature>
<evidence type="ECO:0000256" key="1">
    <source>
        <dbReference type="SAM" id="MobiDB-lite"/>
    </source>
</evidence>
<dbReference type="AlphaFoldDB" id="A0A2R6WB04"/>
<proteinExistence type="predicted"/>